<dbReference type="GO" id="GO:0009401">
    <property type="term" value="P:phosphoenolpyruvate-dependent sugar phosphotransferase system"/>
    <property type="evidence" value="ECO:0007669"/>
    <property type="project" value="UniProtKB-KW"/>
</dbReference>
<dbReference type="EMBL" id="CP119159">
    <property type="protein sequence ID" value="WEH23662.1"/>
    <property type="molecule type" value="Genomic_DNA"/>
</dbReference>
<keyword evidence="2" id="KW-0813">Transport</keyword>
<dbReference type="PROSITE" id="PS51101">
    <property type="entry name" value="PTS_EIIB_TYPE_4"/>
    <property type="match status" value="1"/>
</dbReference>
<evidence type="ECO:0000313" key="12">
    <source>
        <dbReference type="EMBL" id="TKK88287.1"/>
    </source>
</evidence>
<dbReference type="Proteomes" id="UP000254396">
    <property type="component" value="Unassembled WGS sequence"/>
</dbReference>
<dbReference type="EMBL" id="UGIX01000001">
    <property type="protein sequence ID" value="STP65368.1"/>
    <property type="molecule type" value="Genomic_DNA"/>
</dbReference>
<evidence type="ECO:0000256" key="1">
    <source>
        <dbReference type="ARBA" id="ARBA00004496"/>
    </source>
</evidence>
<accession>A0A1Q1FVP7</accession>
<dbReference type="Proteomes" id="UP001221642">
    <property type="component" value="Chromosome"/>
</dbReference>
<dbReference type="Proteomes" id="UP001222182">
    <property type="component" value="Chromosome"/>
</dbReference>
<comment type="subcellular location">
    <subcellularLocation>
        <location evidence="1">Cytoplasm</location>
    </subcellularLocation>
</comment>
<feature type="domain" description="PTS EIIB type-4" evidence="8">
    <location>
        <begin position="2"/>
        <end position="166"/>
    </location>
</feature>
<dbReference type="EMBL" id="PZZH01000001">
    <property type="protein sequence ID" value="PTN78330.1"/>
    <property type="molecule type" value="Genomic_DNA"/>
</dbReference>
<proteinExistence type="predicted"/>
<reference evidence="9 15" key="1">
    <citation type="submission" date="2018-04" db="EMBL/GenBank/DDBJ databases">
        <authorList>
            <person name="Van Tyne D."/>
        </authorList>
    </citation>
    <scope>NUCLEOTIDE SEQUENCE [LARGE SCALE GENOMIC DNA]</scope>
    <source>
        <strain evidence="9 15">B2535</strain>
    </source>
</reference>
<evidence type="ECO:0000313" key="16">
    <source>
        <dbReference type="Proteomes" id="UP000254396"/>
    </source>
</evidence>
<evidence type="ECO:0000256" key="5">
    <source>
        <dbReference type="ARBA" id="ARBA00022679"/>
    </source>
</evidence>
<protein>
    <submittedName>
        <fullName evidence="9">PTS mannose/fructose/sorbose transporter subunit IIB</fullName>
    </submittedName>
    <submittedName>
        <fullName evidence="10">PTS sugar transporter subunit IIB</fullName>
    </submittedName>
    <submittedName>
        <fullName evidence="11">Sorbose-specific phosphotransferase enzyme IIB component</fullName>
        <ecNumber evidence="11">2.7.1.-</ecNumber>
    </submittedName>
</protein>
<dbReference type="GO" id="GO:0005737">
    <property type="term" value="C:cytoplasm"/>
    <property type="evidence" value="ECO:0007669"/>
    <property type="project" value="UniProtKB-SubCell"/>
</dbReference>
<dbReference type="Gene3D" id="3.40.35.10">
    <property type="entry name" value="Phosphotransferase system, sorbose subfamily IIB component"/>
    <property type="match status" value="1"/>
</dbReference>
<evidence type="ECO:0000256" key="4">
    <source>
        <dbReference type="ARBA" id="ARBA00022597"/>
    </source>
</evidence>
<dbReference type="GO" id="GO:0008982">
    <property type="term" value="F:protein-N(PI)-phosphohistidine-sugar phosphotransferase activity"/>
    <property type="evidence" value="ECO:0007669"/>
    <property type="project" value="InterPro"/>
</dbReference>
<dbReference type="AlphaFoldDB" id="A0A1Q1FVP7"/>
<reference evidence="11 16" key="2">
    <citation type="submission" date="2018-06" db="EMBL/GenBank/DDBJ databases">
        <authorList>
            <consortium name="Pathogen Informatics"/>
            <person name="Doyle S."/>
        </authorList>
    </citation>
    <scope>NUCLEOTIDE SEQUENCE [LARGE SCALE GENOMIC DNA]</scope>
    <source>
        <strain evidence="11 16">NCTC13379</strain>
    </source>
</reference>
<dbReference type="Proteomes" id="UP000305511">
    <property type="component" value="Unassembled WGS sequence"/>
</dbReference>
<dbReference type="Pfam" id="PF03830">
    <property type="entry name" value="PTSIIB_sorb"/>
    <property type="match status" value="1"/>
</dbReference>
<evidence type="ECO:0000313" key="18">
    <source>
        <dbReference type="Proteomes" id="UP000516122"/>
    </source>
</evidence>
<dbReference type="InterPro" id="IPR004720">
    <property type="entry name" value="PTS_IIB_sorbose-sp"/>
</dbReference>
<gene>
    <name evidence="11" type="primary">sorB_3</name>
    <name evidence="9" type="ORF">DAI13_11420</name>
    <name evidence="12" type="ORF">EY666_05875</name>
    <name evidence="10" type="ORF">H9Q64_10280</name>
    <name evidence="11" type="ORF">NCTC13379_01580</name>
    <name evidence="14" type="ORF">P0083_10820</name>
    <name evidence="13" type="ORF">P0D81_06465</name>
</gene>
<reference evidence="10 18" key="4">
    <citation type="submission" date="2020-08" db="EMBL/GenBank/DDBJ databases">
        <title>Enterococcus faecalis SF28073 genome assembly.</title>
        <authorList>
            <person name="Duerkop B.A."/>
            <person name="Johnson C.N."/>
        </authorList>
    </citation>
    <scope>NUCLEOTIDE SEQUENCE [LARGE SCALE GENOMIC DNA]</scope>
    <source>
        <strain evidence="10 18">SF28073</strain>
    </source>
</reference>
<evidence type="ECO:0000313" key="15">
    <source>
        <dbReference type="Proteomes" id="UP000244140"/>
    </source>
</evidence>
<organism evidence="9 15">
    <name type="scientific">Enterococcus faecalis</name>
    <name type="common">Streptococcus faecalis</name>
    <dbReference type="NCBI Taxonomy" id="1351"/>
    <lineage>
        <taxon>Bacteria</taxon>
        <taxon>Bacillati</taxon>
        <taxon>Bacillota</taxon>
        <taxon>Bacilli</taxon>
        <taxon>Lactobacillales</taxon>
        <taxon>Enterococcaceae</taxon>
        <taxon>Enterococcus</taxon>
    </lineage>
</organism>
<dbReference type="SUPFAM" id="SSF52728">
    <property type="entry name" value="PTS IIb component"/>
    <property type="match status" value="1"/>
</dbReference>
<dbReference type="Proteomes" id="UP000244140">
    <property type="component" value="Unassembled WGS sequence"/>
</dbReference>
<evidence type="ECO:0000313" key="19">
    <source>
        <dbReference type="Proteomes" id="UP001221642"/>
    </source>
</evidence>
<evidence type="ECO:0000256" key="2">
    <source>
        <dbReference type="ARBA" id="ARBA00022448"/>
    </source>
</evidence>
<keyword evidence="6" id="KW-0598">Phosphotransferase system</keyword>
<name>A0A1Q1FVP7_ENTFL</name>
<keyword evidence="4 10" id="KW-0762">Sugar transport</keyword>
<reference evidence="13 19" key="5">
    <citation type="submission" date="2023-02" db="EMBL/GenBank/DDBJ databases">
        <title>Results of the 2020 Genomic Proficiency Test for the network of European Union Reference Laboratory for Antimicrobial Resistance assessing whole genome sequencing capacities.</title>
        <authorList>
            <person name="Hoffmann M."/>
            <person name="Luo Y."/>
            <person name="Sorensen L.H."/>
            <person name="Pedersen S.K."/>
            <person name="Hendriksen R.S."/>
        </authorList>
    </citation>
    <scope>NUCLEOTIDE SEQUENCE [LARGE SCALE GENOMIC DNA]</scope>
    <source>
        <strain evidence="13 19">GENOMIC22-006</strain>
    </source>
</reference>
<dbReference type="EMBL" id="CP060804">
    <property type="protein sequence ID" value="QNP36858.1"/>
    <property type="molecule type" value="Genomic_DNA"/>
</dbReference>
<dbReference type="RefSeq" id="WP_002359829.1">
    <property type="nucleotide sequence ID" value="NZ_AP031218.1"/>
</dbReference>
<evidence type="ECO:0000256" key="3">
    <source>
        <dbReference type="ARBA" id="ARBA00022490"/>
    </source>
</evidence>
<reference evidence="12 17" key="3">
    <citation type="submission" date="2019-02" db="EMBL/GenBank/DDBJ databases">
        <title>Bacteria dissemination in different level of health care in South Africa: the effectiveness of infections prevention and control.</title>
        <authorList>
            <person name="Shobo C."/>
            <person name="Amoako D.G."/>
            <person name="Allam M."/>
            <person name="Ismail A."/>
            <person name="Bester L.A."/>
            <person name="Essack S.Y."/>
        </authorList>
    </citation>
    <scope>NUCLEOTIDE SEQUENCE [LARGE SCALE GENOMIC DNA]</scope>
    <source>
        <strain evidence="12 17">2SIL2</strain>
    </source>
</reference>
<evidence type="ECO:0000313" key="14">
    <source>
        <dbReference type="EMBL" id="WER41818.1"/>
    </source>
</evidence>
<evidence type="ECO:0000313" key="17">
    <source>
        <dbReference type="Proteomes" id="UP000305511"/>
    </source>
</evidence>
<dbReference type="EC" id="2.7.1.-" evidence="11"/>
<evidence type="ECO:0000259" key="8">
    <source>
        <dbReference type="PROSITE" id="PS51101"/>
    </source>
</evidence>
<keyword evidence="7" id="KW-0418">Kinase</keyword>
<evidence type="ECO:0000313" key="10">
    <source>
        <dbReference type="EMBL" id="QNP36858.1"/>
    </source>
</evidence>
<dbReference type="EMBL" id="CP119528">
    <property type="protein sequence ID" value="WER41818.1"/>
    <property type="molecule type" value="Genomic_DNA"/>
</dbReference>
<evidence type="ECO:0000313" key="9">
    <source>
        <dbReference type="EMBL" id="PTN78330.1"/>
    </source>
</evidence>
<dbReference type="InterPro" id="IPR036667">
    <property type="entry name" value="PTS_IIB_sorbose-sp_sf"/>
</dbReference>
<evidence type="ECO:0000256" key="7">
    <source>
        <dbReference type="ARBA" id="ARBA00022777"/>
    </source>
</evidence>
<keyword evidence="5 11" id="KW-0808">Transferase</keyword>
<evidence type="ECO:0000313" key="11">
    <source>
        <dbReference type="EMBL" id="STP65368.1"/>
    </source>
</evidence>
<keyword evidence="3" id="KW-0963">Cytoplasm</keyword>
<evidence type="ECO:0000313" key="20">
    <source>
        <dbReference type="Proteomes" id="UP001222182"/>
    </source>
</evidence>
<dbReference type="Proteomes" id="UP000516122">
    <property type="component" value="Chromosome"/>
</dbReference>
<evidence type="ECO:0000256" key="6">
    <source>
        <dbReference type="ARBA" id="ARBA00022683"/>
    </source>
</evidence>
<sequence>MQKPNVKMVRVDERLIHGQGQLWIKSLGVNLVICANDKAAEDSLQQTLMKTVVPKETNIRFWTIERTAKVIWKAAPSQTIFVVVGNLHDALELCKLGFPMEQLNIGNIHADEGKEKISQFIYLGKEDKQALCLMRDNYGVTFNTKTSPLSNDGSQYLDVLMEKISN</sequence>
<evidence type="ECO:0000313" key="13">
    <source>
        <dbReference type="EMBL" id="WEH23662.1"/>
    </source>
</evidence>
<dbReference type="GO" id="GO:0016301">
    <property type="term" value="F:kinase activity"/>
    <property type="evidence" value="ECO:0007669"/>
    <property type="project" value="UniProtKB-KW"/>
</dbReference>
<reference evidence="14 20" key="6">
    <citation type="submission" date="2023-03" db="EMBL/GenBank/DDBJ databases">
        <title>Complete genome sequence of an Enterococcus faecalis urinary isolate.</title>
        <authorList>
            <person name="Brauer A.L."/>
            <person name="Armbruster C.E."/>
        </authorList>
    </citation>
    <scope>NUCLEOTIDE SEQUENCE [LARGE SCALE GENOMIC DNA]</scope>
    <source>
        <strain evidence="14 20">3143</strain>
    </source>
</reference>
<dbReference type="EMBL" id="SIYF01000128">
    <property type="protein sequence ID" value="TKK88287.1"/>
    <property type="molecule type" value="Genomic_DNA"/>
</dbReference>